<keyword evidence="4" id="KW-1185">Reference proteome</keyword>
<dbReference type="SUPFAM" id="SSF52091">
    <property type="entry name" value="SpoIIaa-like"/>
    <property type="match status" value="1"/>
</dbReference>
<accession>A0ABY4Q6T9</accession>
<dbReference type="CDD" id="cd07043">
    <property type="entry name" value="STAS_anti-anti-sigma_factors"/>
    <property type="match status" value="1"/>
</dbReference>
<name>A0ABY4Q6T9_9ACTN</name>
<feature type="domain" description="STAS" evidence="2">
    <location>
        <begin position="9"/>
        <end position="107"/>
    </location>
</feature>
<dbReference type="Gene3D" id="3.30.750.24">
    <property type="entry name" value="STAS domain"/>
    <property type="match status" value="1"/>
</dbReference>
<gene>
    <name evidence="3" type="ORF">M4V62_40550</name>
</gene>
<reference evidence="3 4" key="1">
    <citation type="submission" date="2022-05" db="EMBL/GenBank/DDBJ databases">
        <authorList>
            <person name="Zhou X."/>
            <person name="Li K."/>
            <person name="Man Y."/>
        </authorList>
    </citation>
    <scope>NUCLEOTIDE SEQUENCE [LARGE SCALE GENOMIC DNA]</scope>
    <source>
        <strain evidence="3 4">MS405</strain>
    </source>
</reference>
<evidence type="ECO:0000256" key="1">
    <source>
        <dbReference type="SAM" id="MobiDB-lite"/>
    </source>
</evidence>
<dbReference type="InterPro" id="IPR036513">
    <property type="entry name" value="STAS_dom_sf"/>
</dbReference>
<dbReference type="PROSITE" id="PS50801">
    <property type="entry name" value="STAS"/>
    <property type="match status" value="1"/>
</dbReference>
<dbReference type="EMBL" id="CP097289">
    <property type="protein sequence ID" value="UQT60861.1"/>
    <property type="molecule type" value="Genomic_DNA"/>
</dbReference>
<evidence type="ECO:0000259" key="2">
    <source>
        <dbReference type="PROSITE" id="PS50801"/>
    </source>
</evidence>
<dbReference type="RefSeq" id="WP_249592193.1">
    <property type="nucleotide sequence ID" value="NZ_BAAAQL010000018.1"/>
</dbReference>
<dbReference type="Pfam" id="PF13466">
    <property type="entry name" value="STAS_2"/>
    <property type="match status" value="1"/>
</dbReference>
<evidence type="ECO:0000313" key="4">
    <source>
        <dbReference type="Proteomes" id="UP000829992"/>
    </source>
</evidence>
<organism evidence="3 4">
    <name type="scientific">Streptomyces durmitorensis</name>
    <dbReference type="NCBI Taxonomy" id="319947"/>
    <lineage>
        <taxon>Bacteria</taxon>
        <taxon>Bacillati</taxon>
        <taxon>Actinomycetota</taxon>
        <taxon>Actinomycetes</taxon>
        <taxon>Kitasatosporales</taxon>
        <taxon>Streptomycetaceae</taxon>
        <taxon>Streptomyces</taxon>
    </lineage>
</organism>
<protein>
    <submittedName>
        <fullName evidence="3">STAS domain-containing protein</fullName>
    </submittedName>
</protein>
<feature type="compositionally biased region" description="Polar residues" evidence="1">
    <location>
        <begin position="130"/>
        <end position="144"/>
    </location>
</feature>
<dbReference type="InterPro" id="IPR058548">
    <property type="entry name" value="MlaB-like_STAS"/>
</dbReference>
<sequence>MTTTPPTPLRLTTVDTEDTVRIELHGDLDHDNADHLLHAVTGKLAEHPRLDDLHLHCSGLDVVDSMGLSILLMIRRRTGAAGVRLHLDDRTAKLDRLLTLTGTLDHLTAPLPGDVNSPLGSTAEPPMTSGEATSARPTGPHRTT</sequence>
<dbReference type="InterPro" id="IPR002645">
    <property type="entry name" value="STAS_dom"/>
</dbReference>
<feature type="region of interest" description="Disordered" evidence="1">
    <location>
        <begin position="108"/>
        <end position="144"/>
    </location>
</feature>
<evidence type="ECO:0000313" key="3">
    <source>
        <dbReference type="EMBL" id="UQT60861.1"/>
    </source>
</evidence>
<proteinExistence type="predicted"/>
<dbReference type="Proteomes" id="UP000829992">
    <property type="component" value="Chromosome"/>
</dbReference>